<evidence type="ECO:0000313" key="1">
    <source>
        <dbReference type="EMBL" id="GFX96517.1"/>
    </source>
</evidence>
<name>A0A8X6RPA3_TRICX</name>
<gene>
    <name evidence="1" type="ORF">TNCV_1441911</name>
</gene>
<proteinExistence type="predicted"/>
<reference evidence="1" key="1">
    <citation type="submission" date="2020-08" db="EMBL/GenBank/DDBJ databases">
        <title>Multicomponent nature underlies the extraordinary mechanical properties of spider dragline silk.</title>
        <authorList>
            <person name="Kono N."/>
            <person name="Nakamura H."/>
            <person name="Mori M."/>
            <person name="Yoshida Y."/>
            <person name="Ohtoshi R."/>
            <person name="Malay A.D."/>
            <person name="Moran D.A.P."/>
            <person name="Tomita M."/>
            <person name="Numata K."/>
            <person name="Arakawa K."/>
        </authorList>
    </citation>
    <scope>NUCLEOTIDE SEQUENCE</scope>
</reference>
<comment type="caution">
    <text evidence="1">The sequence shown here is derived from an EMBL/GenBank/DDBJ whole genome shotgun (WGS) entry which is preliminary data.</text>
</comment>
<dbReference type="Proteomes" id="UP000887159">
    <property type="component" value="Unassembled WGS sequence"/>
</dbReference>
<protein>
    <submittedName>
        <fullName evidence="1">Uncharacterized protein</fullName>
    </submittedName>
</protein>
<evidence type="ECO:0000313" key="2">
    <source>
        <dbReference type="Proteomes" id="UP000887159"/>
    </source>
</evidence>
<dbReference type="EMBL" id="BMAU01021192">
    <property type="protein sequence ID" value="GFX96517.1"/>
    <property type="molecule type" value="Genomic_DNA"/>
</dbReference>
<organism evidence="1 2">
    <name type="scientific">Trichonephila clavipes</name>
    <name type="common">Golden silk orbweaver</name>
    <name type="synonym">Nephila clavipes</name>
    <dbReference type="NCBI Taxonomy" id="2585209"/>
    <lineage>
        <taxon>Eukaryota</taxon>
        <taxon>Metazoa</taxon>
        <taxon>Ecdysozoa</taxon>
        <taxon>Arthropoda</taxon>
        <taxon>Chelicerata</taxon>
        <taxon>Arachnida</taxon>
        <taxon>Araneae</taxon>
        <taxon>Araneomorphae</taxon>
        <taxon>Entelegynae</taxon>
        <taxon>Araneoidea</taxon>
        <taxon>Nephilidae</taxon>
        <taxon>Trichonephila</taxon>
    </lineage>
</organism>
<sequence length="97" mass="10758">MFEKVYCLCGKRALIVVEPKVFSRGWCNWKRGGREASEHLLGVLPQHWHGTKPNRTVTCVVLKATAKDRRKSSPAVMNFVGLCLTSSGSGISNNKVQ</sequence>
<keyword evidence="2" id="KW-1185">Reference proteome</keyword>
<accession>A0A8X6RPA3</accession>
<dbReference type="AlphaFoldDB" id="A0A8X6RPA3"/>